<evidence type="ECO:0000256" key="6">
    <source>
        <dbReference type="ARBA" id="ARBA00022989"/>
    </source>
</evidence>
<dbReference type="InterPro" id="IPR033479">
    <property type="entry name" value="dCache_1"/>
</dbReference>
<dbReference type="Pfam" id="PF00672">
    <property type="entry name" value="HAMP"/>
    <property type="match status" value="1"/>
</dbReference>
<dbReference type="Proteomes" id="UP000316968">
    <property type="component" value="Chromosome"/>
</dbReference>
<dbReference type="GO" id="GO:0000155">
    <property type="term" value="F:phosphorelay sensor kinase activity"/>
    <property type="evidence" value="ECO:0007669"/>
    <property type="project" value="InterPro"/>
</dbReference>
<dbReference type="PANTHER" id="PTHR34220">
    <property type="entry name" value="SENSOR HISTIDINE KINASE YPDA"/>
    <property type="match status" value="1"/>
</dbReference>
<proteinExistence type="predicted"/>
<sequence length="703" mass="80067">MTTITTKKSSDGPRNTLCISKFIQRLRPAKVVHLPFRSLFKLCVYYMLKKKALTWKEMTNTVDYIDLLRHSGSGRKESRMFRHSIRSKLIAFLVFATALPILLSALVAYNLTKENVKRSAIEDNASLLYQGQTNIVNYLDTVNKLSLQIYDESVYGDTLIDIMLSGSDELEAGLDRNDVMGALRRTYYSIDGIYQVFLHIDKSSNSYLYYAGKPYGPTRQDQLPEYRKWKSQAFADVTHRAGTYRLRPENEERSTDVFTFNRVVYNIPRKEKAGLLAIDVRIDFLRSLTQRLAAEGEQVYIVDREGRLIVGPPDRIGQKPELNGLDEVLAASGESGYTVQKDGKDTFLFYERVRSPLADWLIVKSVDTDTLYRRERQILLLNAAVGALSLIVVVVATAFISLKFTRPIRKLIRGMQQVESGGQPLELETERTDEFGVLSRRFEGMVRRLNDSILKQYRLEIMNKTNQLRALEAQVNPHFLNNALQSIATLALKKGDRDVYGLITSLGRMMHYNMHVGDAFVPLSREIEYVQDYLGLQRHRFQGSFRFSLEIEPEARNVQVPRMILQPLAENYFKHAGETFEREGVLRIRAFLRRSGEELPLPDWTEAEAAANGRTPGELIVIVADNGPGIEPELRRELQAMLDRPLVFGQNTESAHIGLRSVGDRLRLYFGDSAAVFLSQALDGGLQVTLRIPLFAEGEFRKP</sequence>
<evidence type="ECO:0000256" key="5">
    <source>
        <dbReference type="ARBA" id="ARBA00022692"/>
    </source>
</evidence>
<dbReference type="InterPro" id="IPR010559">
    <property type="entry name" value="Sig_transdc_His_kin_internal"/>
</dbReference>
<accession>A0A4Y6UZ95</accession>
<dbReference type="PROSITE" id="PS50885">
    <property type="entry name" value="HAMP"/>
    <property type="match status" value="1"/>
</dbReference>
<dbReference type="PANTHER" id="PTHR34220:SF7">
    <property type="entry name" value="SENSOR HISTIDINE KINASE YPDA"/>
    <property type="match status" value="1"/>
</dbReference>
<evidence type="ECO:0000256" key="3">
    <source>
        <dbReference type="ARBA" id="ARBA00022553"/>
    </source>
</evidence>
<evidence type="ECO:0000313" key="10">
    <source>
        <dbReference type="EMBL" id="QDH21557.1"/>
    </source>
</evidence>
<keyword evidence="6 8" id="KW-1133">Transmembrane helix</keyword>
<keyword evidence="4" id="KW-0808">Transferase</keyword>
<keyword evidence="2" id="KW-1003">Cell membrane</keyword>
<reference evidence="10 11" key="1">
    <citation type="submission" date="2019-06" db="EMBL/GenBank/DDBJ databases">
        <title>Saccharibacillus brassicae sp. nov., an endophytic bacterium isolated from Chinese cabbage seeds (Brassica pekinensis).</title>
        <authorList>
            <person name="Jiang L."/>
            <person name="Lee J."/>
            <person name="Kim S.W."/>
        </authorList>
    </citation>
    <scope>NUCLEOTIDE SEQUENCE [LARGE SCALE GENOMIC DNA]</scope>
    <source>
        <strain evidence="11">KCTC 43072 / ATSA2</strain>
    </source>
</reference>
<dbReference type="InterPro" id="IPR003660">
    <property type="entry name" value="HAMP_dom"/>
</dbReference>
<dbReference type="Gene3D" id="3.30.450.20">
    <property type="entry name" value="PAS domain"/>
    <property type="match status" value="1"/>
</dbReference>
<comment type="subcellular location">
    <subcellularLocation>
        <location evidence="1">Cell membrane</location>
        <topology evidence="1">Multi-pass membrane protein</topology>
    </subcellularLocation>
</comment>
<dbReference type="SUPFAM" id="SSF55874">
    <property type="entry name" value="ATPase domain of HSP90 chaperone/DNA topoisomerase II/histidine kinase"/>
    <property type="match status" value="1"/>
</dbReference>
<protein>
    <submittedName>
        <fullName evidence="10">HAMP domain-containing protein</fullName>
    </submittedName>
</protein>
<dbReference type="InterPro" id="IPR050640">
    <property type="entry name" value="Bact_2-comp_sensor_kinase"/>
</dbReference>
<feature type="domain" description="HAMP" evidence="9">
    <location>
        <begin position="402"/>
        <end position="454"/>
    </location>
</feature>
<dbReference type="SUPFAM" id="SSF158472">
    <property type="entry name" value="HAMP domain-like"/>
    <property type="match status" value="1"/>
</dbReference>
<dbReference type="SMART" id="SM00304">
    <property type="entry name" value="HAMP"/>
    <property type="match status" value="1"/>
</dbReference>
<feature type="transmembrane region" description="Helical" evidence="8">
    <location>
        <begin position="89"/>
        <end position="109"/>
    </location>
</feature>
<dbReference type="KEGG" id="saca:FFV09_12330"/>
<dbReference type="GO" id="GO:0005886">
    <property type="term" value="C:plasma membrane"/>
    <property type="evidence" value="ECO:0007669"/>
    <property type="project" value="UniProtKB-SubCell"/>
</dbReference>
<evidence type="ECO:0000313" key="11">
    <source>
        <dbReference type="Proteomes" id="UP000316968"/>
    </source>
</evidence>
<evidence type="ECO:0000256" key="1">
    <source>
        <dbReference type="ARBA" id="ARBA00004651"/>
    </source>
</evidence>
<dbReference type="CDD" id="cd06225">
    <property type="entry name" value="HAMP"/>
    <property type="match status" value="1"/>
</dbReference>
<dbReference type="Pfam" id="PF06580">
    <property type="entry name" value="His_kinase"/>
    <property type="match status" value="1"/>
</dbReference>
<dbReference type="EMBL" id="CP041217">
    <property type="protein sequence ID" value="QDH21557.1"/>
    <property type="molecule type" value="Genomic_DNA"/>
</dbReference>
<keyword evidence="3" id="KW-0597">Phosphoprotein</keyword>
<dbReference type="InterPro" id="IPR036890">
    <property type="entry name" value="HATPase_C_sf"/>
</dbReference>
<evidence type="ECO:0000256" key="4">
    <source>
        <dbReference type="ARBA" id="ARBA00022679"/>
    </source>
</evidence>
<keyword evidence="7 8" id="KW-0472">Membrane</keyword>
<organism evidence="10 11">
    <name type="scientific">Saccharibacillus brassicae</name>
    <dbReference type="NCBI Taxonomy" id="2583377"/>
    <lineage>
        <taxon>Bacteria</taxon>
        <taxon>Bacillati</taxon>
        <taxon>Bacillota</taxon>
        <taxon>Bacilli</taxon>
        <taxon>Bacillales</taxon>
        <taxon>Paenibacillaceae</taxon>
        <taxon>Saccharibacillus</taxon>
    </lineage>
</organism>
<gene>
    <name evidence="10" type="ORF">FFV09_12330</name>
</gene>
<name>A0A4Y6UZ95_SACBS</name>
<feature type="transmembrane region" description="Helical" evidence="8">
    <location>
        <begin position="379"/>
        <end position="402"/>
    </location>
</feature>
<evidence type="ECO:0000256" key="7">
    <source>
        <dbReference type="ARBA" id="ARBA00023136"/>
    </source>
</evidence>
<dbReference type="Gene3D" id="1.10.8.500">
    <property type="entry name" value="HAMP domain in histidine kinase"/>
    <property type="match status" value="1"/>
</dbReference>
<dbReference type="Gene3D" id="3.30.565.10">
    <property type="entry name" value="Histidine kinase-like ATPase, C-terminal domain"/>
    <property type="match status" value="1"/>
</dbReference>
<evidence type="ECO:0000256" key="8">
    <source>
        <dbReference type="SAM" id="Phobius"/>
    </source>
</evidence>
<evidence type="ECO:0000259" key="9">
    <source>
        <dbReference type="PROSITE" id="PS50885"/>
    </source>
</evidence>
<evidence type="ECO:0000256" key="2">
    <source>
        <dbReference type="ARBA" id="ARBA00022475"/>
    </source>
</evidence>
<dbReference type="OrthoDB" id="9776552at2"/>
<keyword evidence="5 8" id="KW-0812">Transmembrane</keyword>
<dbReference type="Pfam" id="PF02743">
    <property type="entry name" value="dCache_1"/>
    <property type="match status" value="1"/>
</dbReference>
<keyword evidence="11" id="KW-1185">Reference proteome</keyword>
<dbReference type="AlphaFoldDB" id="A0A4Y6UZ95"/>